<organism evidence="2 3">
    <name type="scientific">Stakelama flava</name>
    <dbReference type="NCBI Taxonomy" id="2860338"/>
    <lineage>
        <taxon>Bacteria</taxon>
        <taxon>Pseudomonadati</taxon>
        <taxon>Pseudomonadota</taxon>
        <taxon>Alphaproteobacteria</taxon>
        <taxon>Sphingomonadales</taxon>
        <taxon>Sphingomonadaceae</taxon>
        <taxon>Stakelama</taxon>
    </lineage>
</organism>
<name>A0ABS6XKY2_9SPHN</name>
<evidence type="ECO:0000313" key="2">
    <source>
        <dbReference type="EMBL" id="MBW4330046.1"/>
    </source>
</evidence>
<comment type="caution">
    <text evidence="2">The sequence shown here is derived from an EMBL/GenBank/DDBJ whole genome shotgun (WGS) entry which is preliminary data.</text>
</comment>
<keyword evidence="3" id="KW-1185">Reference proteome</keyword>
<proteinExistence type="predicted"/>
<feature type="region of interest" description="Disordered" evidence="1">
    <location>
        <begin position="1"/>
        <end position="30"/>
    </location>
</feature>
<dbReference type="EMBL" id="JAHWZX010000003">
    <property type="protein sequence ID" value="MBW4330046.1"/>
    <property type="molecule type" value="Genomic_DNA"/>
</dbReference>
<evidence type="ECO:0000313" key="3">
    <source>
        <dbReference type="Proteomes" id="UP001197214"/>
    </source>
</evidence>
<dbReference type="Pfam" id="PF13481">
    <property type="entry name" value="AAA_25"/>
    <property type="match status" value="1"/>
</dbReference>
<dbReference type="RefSeq" id="WP_219237164.1">
    <property type="nucleotide sequence ID" value="NZ_JAHWZX010000003.1"/>
</dbReference>
<dbReference type="InterPro" id="IPR034154">
    <property type="entry name" value="TOPRIM_DnaG/twinkle"/>
</dbReference>
<sequence>MSQLPPSGTDPIQNLGSSSEDDPDRPVWDASTRIEAEYDYQDERGRTLFTVIKGRRADNRKTFVLGHQPEGSLDLIDRDRRDNPHEFYGWEPLKFYRKGKGNAPHVPYRLPELLADMAARPDDPVFLTEGEKDTESLRALGLIATTAANGAKHFPSEIARYFTRRNVVALLDNDPNGRARAGIVRAALSRYATVKAVMLPNLPENGDVTDYLEAGHTRDDLLAAVREAEDYGAGSNAGDGADCAPGPQAATEAAGLALIDAGTLAGKAVEPMEFAIAKLAPANLVTLFTARGGGGKSYISLSMAASVALGARAYGFATTQAPAIYATAEDNDAENHRRLIGVANAHGVGLEAFGRKLYLVSLVDRRDKGLVRIDLNTNKMVVLPLFHELRASILQVGARFVVLDNVAHLFEGNENIRAHVAAFLGLLNALALETACAIILISHPNKNGDSYSGSTAFQNQVRSHIHLETDSNDPDARELTLAKANYARLEEPLRLRWHRGAFRLDAMVPEEDREASGRAQLEDQRFLACLDARNEAERPVSMHTQARATYAPLAFAKMPQAKGMTKDQFEEAMERLLAAGVIGQVGLPYDKPNSPGHKAEGLAKIGTVEVSDEPF</sequence>
<reference evidence="2 3" key="1">
    <citation type="submission" date="2021-07" db="EMBL/GenBank/DDBJ databases">
        <title>Stakelama flava sp. nov., a novel endophytic bacterium isolated from branch of Kandelia candel.</title>
        <authorList>
            <person name="Tuo L."/>
        </authorList>
    </citation>
    <scope>NUCLEOTIDE SEQUENCE [LARGE SCALE GENOMIC DNA]</scope>
    <source>
        <strain evidence="2 3">CBK3Z-3</strain>
    </source>
</reference>
<protein>
    <submittedName>
        <fullName evidence="2">AAA family ATPase</fullName>
    </submittedName>
</protein>
<dbReference type="CDD" id="cd01029">
    <property type="entry name" value="TOPRIM_primases"/>
    <property type="match status" value="1"/>
</dbReference>
<feature type="compositionally biased region" description="Polar residues" evidence="1">
    <location>
        <begin position="1"/>
        <end position="18"/>
    </location>
</feature>
<gene>
    <name evidence="2" type="ORF">KY084_04055</name>
</gene>
<dbReference type="Proteomes" id="UP001197214">
    <property type="component" value="Unassembled WGS sequence"/>
</dbReference>
<dbReference type="Pfam" id="PF13155">
    <property type="entry name" value="Toprim_2"/>
    <property type="match status" value="1"/>
</dbReference>
<evidence type="ECO:0000256" key="1">
    <source>
        <dbReference type="SAM" id="MobiDB-lite"/>
    </source>
</evidence>
<accession>A0ABS6XKY2</accession>
<feature type="region of interest" description="Disordered" evidence="1">
    <location>
        <begin position="592"/>
        <end position="615"/>
    </location>
</feature>